<keyword evidence="2" id="KW-1185">Reference proteome</keyword>
<comment type="caution">
    <text evidence="1">The sequence shown here is derived from an EMBL/GenBank/DDBJ whole genome shotgun (WGS) entry which is preliminary data.</text>
</comment>
<evidence type="ECO:0000313" key="1">
    <source>
        <dbReference type="EMBL" id="MBB6108415.1"/>
    </source>
</evidence>
<evidence type="ECO:0000313" key="2">
    <source>
        <dbReference type="Proteomes" id="UP000541583"/>
    </source>
</evidence>
<dbReference type="Proteomes" id="UP000541583">
    <property type="component" value="Unassembled WGS sequence"/>
</dbReference>
<proteinExistence type="predicted"/>
<reference evidence="1 2" key="1">
    <citation type="submission" date="2020-08" db="EMBL/GenBank/DDBJ databases">
        <title>Genomic Encyclopedia of Type Strains, Phase IV (KMG-V): Genome sequencing to study the core and pangenomes of soil and plant-associated prokaryotes.</title>
        <authorList>
            <person name="Whitman W."/>
        </authorList>
    </citation>
    <scope>NUCLEOTIDE SEQUENCE [LARGE SCALE GENOMIC DNA]</scope>
    <source>
        <strain evidence="1 2">ANJLi2</strain>
    </source>
</reference>
<sequence length="52" mass="5783">MLMNSDQPLSKNQIQISSSKISKIVKQIGLIPYLKSQLAKWSFTIPVACMCA</sequence>
<protein>
    <submittedName>
        <fullName evidence="1">Uncharacterized protein</fullName>
    </submittedName>
</protein>
<dbReference type="EMBL" id="JACHCB010000002">
    <property type="protein sequence ID" value="MBB6108415.1"/>
    <property type="molecule type" value="Genomic_DNA"/>
</dbReference>
<gene>
    <name evidence="1" type="ORF">HDF23_001150</name>
</gene>
<name>A0ABR6PF73_9SPHI</name>
<organism evidence="1 2">
    <name type="scientific">Mucilaginibacter lappiensis</name>
    <dbReference type="NCBI Taxonomy" id="354630"/>
    <lineage>
        <taxon>Bacteria</taxon>
        <taxon>Pseudomonadati</taxon>
        <taxon>Bacteroidota</taxon>
        <taxon>Sphingobacteriia</taxon>
        <taxon>Sphingobacteriales</taxon>
        <taxon>Sphingobacteriaceae</taxon>
        <taxon>Mucilaginibacter</taxon>
    </lineage>
</organism>
<accession>A0ABR6PF73</accession>